<keyword evidence="2" id="KW-1185">Reference proteome</keyword>
<sequence length="124" mass="13951">MTASAIFRVLSPSSQSPGHGPSRPEEGKYYHWREATHLQPLLYPPGKREPAYLYGSFSSVNSLCPRWDRRADSIPTIKELRPPVTTRCVDEFSSVYLDTHAYGTWKRSFVVTDSKSASVVDDDG</sequence>
<dbReference type="AlphaFoldDB" id="A0A4Y2P202"/>
<dbReference type="Proteomes" id="UP000499080">
    <property type="component" value="Unassembled WGS sequence"/>
</dbReference>
<gene>
    <name evidence="1" type="ORF">AVEN_260848_1</name>
</gene>
<evidence type="ECO:0000313" key="1">
    <source>
        <dbReference type="EMBL" id="GBN45935.1"/>
    </source>
</evidence>
<protein>
    <submittedName>
        <fullName evidence="1">Uncharacterized protein</fullName>
    </submittedName>
</protein>
<comment type="caution">
    <text evidence="1">The sequence shown here is derived from an EMBL/GenBank/DDBJ whole genome shotgun (WGS) entry which is preliminary data.</text>
</comment>
<organism evidence="1 2">
    <name type="scientific">Araneus ventricosus</name>
    <name type="common">Orbweaver spider</name>
    <name type="synonym">Epeira ventricosa</name>
    <dbReference type="NCBI Taxonomy" id="182803"/>
    <lineage>
        <taxon>Eukaryota</taxon>
        <taxon>Metazoa</taxon>
        <taxon>Ecdysozoa</taxon>
        <taxon>Arthropoda</taxon>
        <taxon>Chelicerata</taxon>
        <taxon>Arachnida</taxon>
        <taxon>Araneae</taxon>
        <taxon>Araneomorphae</taxon>
        <taxon>Entelegynae</taxon>
        <taxon>Araneoidea</taxon>
        <taxon>Araneidae</taxon>
        <taxon>Araneus</taxon>
    </lineage>
</organism>
<accession>A0A4Y2P202</accession>
<dbReference type="EMBL" id="BGPR01010390">
    <property type="protein sequence ID" value="GBN45935.1"/>
    <property type="molecule type" value="Genomic_DNA"/>
</dbReference>
<proteinExistence type="predicted"/>
<name>A0A4Y2P202_ARAVE</name>
<evidence type="ECO:0000313" key="2">
    <source>
        <dbReference type="Proteomes" id="UP000499080"/>
    </source>
</evidence>
<reference evidence="1 2" key="1">
    <citation type="journal article" date="2019" name="Sci. Rep.">
        <title>Orb-weaving spider Araneus ventricosus genome elucidates the spidroin gene catalogue.</title>
        <authorList>
            <person name="Kono N."/>
            <person name="Nakamura H."/>
            <person name="Ohtoshi R."/>
            <person name="Moran D.A.P."/>
            <person name="Shinohara A."/>
            <person name="Yoshida Y."/>
            <person name="Fujiwara M."/>
            <person name="Mori M."/>
            <person name="Tomita M."/>
            <person name="Arakawa K."/>
        </authorList>
    </citation>
    <scope>NUCLEOTIDE SEQUENCE [LARGE SCALE GENOMIC DNA]</scope>
</reference>